<dbReference type="PANTHER" id="PTHR47219:SF9">
    <property type="entry name" value="GTPASE ACTIVATING PROTEIN AND CENTROSOME-ASSOCIATED, ISOFORM B"/>
    <property type="match status" value="1"/>
</dbReference>
<evidence type="ECO:0000313" key="4">
    <source>
        <dbReference type="EMBL" id="UKJ89417.1"/>
    </source>
</evidence>
<dbReference type="InterPro" id="IPR000195">
    <property type="entry name" value="Rab-GAP-TBC_dom"/>
</dbReference>
<protein>
    <recommendedName>
        <fullName evidence="3">Rab-GAP TBC domain-containing protein</fullName>
    </recommendedName>
</protein>
<evidence type="ECO:0000256" key="1">
    <source>
        <dbReference type="SAM" id="Coils"/>
    </source>
</evidence>
<proteinExistence type="predicted"/>
<dbReference type="GO" id="GO:0005096">
    <property type="term" value="F:GTPase activator activity"/>
    <property type="evidence" value="ECO:0007669"/>
    <property type="project" value="TreeGrafter"/>
</dbReference>
<dbReference type="Proteomes" id="UP000244803">
    <property type="component" value="Chromosome 4"/>
</dbReference>
<name>A0A976M6B9_THEOR</name>
<dbReference type="Pfam" id="PF00566">
    <property type="entry name" value="RabGAP-TBC"/>
    <property type="match status" value="1"/>
</dbReference>
<dbReference type="EMBL" id="CP056067">
    <property type="protein sequence ID" value="UKJ89417.1"/>
    <property type="molecule type" value="Genomic_DNA"/>
</dbReference>
<dbReference type="GO" id="GO:0031267">
    <property type="term" value="F:small GTPase binding"/>
    <property type="evidence" value="ECO:0007669"/>
    <property type="project" value="TreeGrafter"/>
</dbReference>
<dbReference type="PANTHER" id="PTHR47219">
    <property type="entry name" value="RAB GTPASE-ACTIVATING PROTEIN 1-LIKE"/>
    <property type="match status" value="1"/>
</dbReference>
<dbReference type="AlphaFoldDB" id="A0A976M6B9"/>
<dbReference type="Gene3D" id="1.10.472.80">
    <property type="entry name" value="Ypt/Rab-GAP domain of gyp1p, domain 3"/>
    <property type="match status" value="1"/>
</dbReference>
<evidence type="ECO:0000259" key="3">
    <source>
        <dbReference type="SMART" id="SM00164"/>
    </source>
</evidence>
<feature type="coiled-coil region" evidence="1">
    <location>
        <begin position="319"/>
        <end position="349"/>
    </location>
</feature>
<dbReference type="InterPro" id="IPR050302">
    <property type="entry name" value="Rab_GAP_TBC_domain"/>
</dbReference>
<dbReference type="OrthoDB" id="361962at2759"/>
<dbReference type="InterPro" id="IPR035969">
    <property type="entry name" value="Rab-GAP_TBC_sf"/>
</dbReference>
<feature type="domain" description="Rab-GAP TBC" evidence="3">
    <location>
        <begin position="60"/>
        <end position="285"/>
    </location>
</feature>
<accession>A0A976M6B9</accession>
<feature type="region of interest" description="Disordered" evidence="2">
    <location>
        <begin position="54"/>
        <end position="85"/>
    </location>
</feature>
<dbReference type="SMART" id="SM00164">
    <property type="entry name" value="TBC"/>
    <property type="match status" value="1"/>
</dbReference>
<organism evidence="4 5">
    <name type="scientific">Theileria orientalis</name>
    <dbReference type="NCBI Taxonomy" id="68886"/>
    <lineage>
        <taxon>Eukaryota</taxon>
        <taxon>Sar</taxon>
        <taxon>Alveolata</taxon>
        <taxon>Apicomplexa</taxon>
        <taxon>Aconoidasida</taxon>
        <taxon>Piroplasmida</taxon>
        <taxon>Theileriidae</taxon>
        <taxon>Theileria</taxon>
    </lineage>
</organism>
<sequence length="365" mass="42212">MLLKQEKFLERERNSPLFNRCGLKRDTDVLMLLPKFRHILRLVRLNRSRIVNGTNGTTTVERGVSNTTSSTAEASSGLKKTDTNTTADTMTVGKQATNVEELADELEKLKVEPKGEASTETVEMRRIFRLDAERTYLYHAHRDIFFENLCHVYDKLGDYHQGEGFVIALLSIYMKDAEIAEVMDFLNTNVLKGYFSSKPKSYVRDAKVLMKLLNEVNPKLYEKLDSLIVPEAFVSKWFIGLFIHVFDFETVLDCMDHLVVLGQVFLFKLGLSFICHHEAQLLKTNDVSYALQLLRLDEAVMPKDEVERSQIYRAILGGCSKHDVEIEKVESLRREVEEEMAREEERRKKFVYDDDDDEIVFSDEE</sequence>
<reference evidence="4" key="1">
    <citation type="submission" date="2022-07" db="EMBL/GenBank/DDBJ databases">
        <title>Evaluation of T. orientalis genome assembly methods using nanopore sequencing and analysis of variation between genomes.</title>
        <authorList>
            <person name="Yam J."/>
            <person name="Micallef M.L."/>
            <person name="Liu M."/>
            <person name="Djordjevic S.P."/>
            <person name="Bogema D.R."/>
            <person name="Jenkins C."/>
        </authorList>
    </citation>
    <scope>NUCLEOTIDE SEQUENCE</scope>
    <source>
        <strain evidence="4">Fish Creek</strain>
    </source>
</reference>
<evidence type="ECO:0000256" key="2">
    <source>
        <dbReference type="SAM" id="MobiDB-lite"/>
    </source>
</evidence>
<gene>
    <name evidence="4" type="ORF">MACJ_002668</name>
</gene>
<keyword evidence="1" id="KW-0175">Coiled coil</keyword>
<feature type="compositionally biased region" description="Low complexity" evidence="2">
    <location>
        <begin position="65"/>
        <end position="76"/>
    </location>
</feature>
<dbReference type="SUPFAM" id="SSF47923">
    <property type="entry name" value="Ypt/Rab-GAP domain of gyp1p"/>
    <property type="match status" value="2"/>
</dbReference>
<evidence type="ECO:0000313" key="5">
    <source>
        <dbReference type="Proteomes" id="UP000244803"/>
    </source>
</evidence>